<organism evidence="2 3">
    <name type="scientific">Zymoseptoria brevis</name>
    <dbReference type="NCBI Taxonomy" id="1047168"/>
    <lineage>
        <taxon>Eukaryota</taxon>
        <taxon>Fungi</taxon>
        <taxon>Dikarya</taxon>
        <taxon>Ascomycota</taxon>
        <taxon>Pezizomycotina</taxon>
        <taxon>Dothideomycetes</taxon>
        <taxon>Dothideomycetidae</taxon>
        <taxon>Mycosphaerellales</taxon>
        <taxon>Mycosphaerellaceae</taxon>
        <taxon>Zymoseptoria</taxon>
    </lineage>
</organism>
<evidence type="ECO:0000313" key="2">
    <source>
        <dbReference type="EMBL" id="KJX96629.1"/>
    </source>
</evidence>
<sequence length="123" mass="13279">MVSTTLTSTLVAAVLFLGSTSAYEERGGALGKLNGRHGIVQCVCYTDSSNLEVSYEDTKRSCQNVPNGVQYPHDPEFIGECIFFSNEDRKDAAGKFLPWCTSGYNQCCSTQGSETDTQCVALG</sequence>
<evidence type="ECO:0000313" key="3">
    <source>
        <dbReference type="Proteomes" id="UP000033647"/>
    </source>
</evidence>
<gene>
    <name evidence="2" type="ORF">TI39_contig611g00009</name>
</gene>
<comment type="caution">
    <text evidence="2">The sequence shown here is derived from an EMBL/GenBank/DDBJ whole genome shotgun (WGS) entry which is preliminary data.</text>
</comment>
<keyword evidence="1" id="KW-0732">Signal</keyword>
<protein>
    <submittedName>
        <fullName evidence="2">Uncharacterized protein</fullName>
    </submittedName>
</protein>
<accession>A0A0F4GGQ1</accession>
<feature type="signal peptide" evidence="1">
    <location>
        <begin position="1"/>
        <end position="22"/>
    </location>
</feature>
<proteinExistence type="predicted"/>
<keyword evidence="3" id="KW-1185">Reference proteome</keyword>
<evidence type="ECO:0000256" key="1">
    <source>
        <dbReference type="SAM" id="SignalP"/>
    </source>
</evidence>
<feature type="chain" id="PRO_5002468406" evidence="1">
    <location>
        <begin position="23"/>
        <end position="123"/>
    </location>
</feature>
<dbReference type="EMBL" id="LAFY01000603">
    <property type="protein sequence ID" value="KJX96629.1"/>
    <property type="molecule type" value="Genomic_DNA"/>
</dbReference>
<name>A0A0F4GGQ1_9PEZI</name>
<reference evidence="2 3" key="1">
    <citation type="submission" date="2015-03" db="EMBL/GenBank/DDBJ databases">
        <title>RNA-seq based gene annotation and comparative genomics of four Zymoseptoria species reveal species-specific pathogenicity related genes and transposable element activity.</title>
        <authorList>
            <person name="Grandaubert J."/>
            <person name="Bhattacharyya A."/>
            <person name="Stukenbrock E.H."/>
        </authorList>
    </citation>
    <scope>NUCLEOTIDE SEQUENCE [LARGE SCALE GENOMIC DNA]</scope>
    <source>
        <strain evidence="2 3">Zb18110</strain>
    </source>
</reference>
<dbReference type="Proteomes" id="UP000033647">
    <property type="component" value="Unassembled WGS sequence"/>
</dbReference>
<dbReference type="AlphaFoldDB" id="A0A0F4GGQ1"/>
<dbReference type="OrthoDB" id="10342197at2759"/>